<dbReference type="AlphaFoldDB" id="W7F6H2"/>
<dbReference type="EMBL" id="KE123589">
    <property type="protein sequence ID" value="EUR78305.1"/>
    <property type="molecule type" value="Genomic_DNA"/>
</dbReference>
<gene>
    <name evidence="1" type="ORF">PFBG_00819</name>
</gene>
<protein>
    <submittedName>
        <fullName evidence="1">Uncharacterized protein</fullName>
    </submittedName>
</protein>
<reference evidence="1 2" key="2">
    <citation type="submission" date="2013-02" db="EMBL/GenBank/DDBJ databases">
        <title>The Genome Sequence of Plasmodium falciparum 7G8.</title>
        <authorList>
            <consortium name="The Broad Institute Genome Sequencing Platform"/>
            <consortium name="The Broad Institute Genome Sequencing Center for Infectious Disease"/>
            <person name="Neafsey D."/>
            <person name="Cheeseman I."/>
            <person name="Volkman S."/>
            <person name="Adams J."/>
            <person name="Walker B."/>
            <person name="Young S.K."/>
            <person name="Zeng Q."/>
            <person name="Gargeya S."/>
            <person name="Fitzgerald M."/>
            <person name="Haas B."/>
            <person name="Abouelleil A."/>
            <person name="Alvarado L."/>
            <person name="Arachchi H.M."/>
            <person name="Berlin A.M."/>
            <person name="Chapman S.B."/>
            <person name="Dewar J."/>
            <person name="Goldberg J."/>
            <person name="Griggs A."/>
            <person name="Gujja S."/>
            <person name="Hansen M."/>
            <person name="Howarth C."/>
            <person name="Imamovic A."/>
            <person name="Larimer J."/>
            <person name="McCowan C."/>
            <person name="Murphy C."/>
            <person name="Neiman D."/>
            <person name="Pearson M."/>
            <person name="Priest M."/>
            <person name="Roberts A."/>
            <person name="Saif S."/>
            <person name="Shea T."/>
            <person name="Sisk P."/>
            <person name="Sykes S."/>
            <person name="Wortman J."/>
            <person name="Nusbaum C."/>
            <person name="Birren B."/>
        </authorList>
    </citation>
    <scope>NUCLEOTIDE SEQUENCE [LARGE SCALE GENOMIC DNA]</scope>
    <source>
        <strain evidence="1 2">7G8</strain>
    </source>
</reference>
<evidence type="ECO:0000313" key="1">
    <source>
        <dbReference type="EMBL" id="EUR78305.1"/>
    </source>
</evidence>
<accession>W7F6H2</accession>
<evidence type="ECO:0000313" key="2">
    <source>
        <dbReference type="Proteomes" id="UP000030688"/>
    </source>
</evidence>
<dbReference type="Proteomes" id="UP000030688">
    <property type="component" value="Unassembled WGS sequence"/>
</dbReference>
<sequence length="46" mass="5819">MTKFFRKIEKYMTKFYTHVTNILDEKKKEIIKIISNDKKINRKYYE</sequence>
<reference evidence="2" key="1">
    <citation type="submission" date="2007-11" db="EMBL/GenBank/DDBJ databases">
        <authorList>
            <consortium name="The Broad Institute Genome Sequencing Platform"/>
            <person name="Volkman S.K."/>
            <person name="Daily J.P."/>
            <person name="Sarr O."/>
            <person name="Ndiaye D."/>
            <person name="Ndir O."/>
            <person name="Mboup S."/>
            <person name="Lukens A."/>
            <person name="Stange-Thomann N."/>
            <person name="Mauceli E."/>
            <person name="Gnerre S."/>
            <person name="Jaffe D."/>
            <person name="Zainoun J."/>
            <person name="Wiegand R.C."/>
            <person name="Birren B."/>
            <person name="Galagan J."/>
            <person name="Lander E."/>
            <person name="Wirth D.F."/>
        </authorList>
    </citation>
    <scope>NUCLEOTIDE SEQUENCE [LARGE SCALE GENOMIC DNA]</scope>
    <source>
        <strain evidence="2">7G8</strain>
    </source>
</reference>
<name>W7F6H2_PLAF8</name>
<proteinExistence type="predicted"/>
<organism evidence="1 2">
    <name type="scientific">Plasmodium falciparum (isolate 7G8)</name>
    <dbReference type="NCBI Taxonomy" id="57266"/>
    <lineage>
        <taxon>Eukaryota</taxon>
        <taxon>Sar</taxon>
        <taxon>Alveolata</taxon>
        <taxon>Apicomplexa</taxon>
        <taxon>Aconoidasida</taxon>
        <taxon>Haemosporida</taxon>
        <taxon>Plasmodiidae</taxon>
        <taxon>Plasmodium</taxon>
        <taxon>Plasmodium (Laverania)</taxon>
    </lineage>
</organism>